<dbReference type="PANTHER" id="PTHR30033">
    <property type="entry name" value="FLAGELLAR HOOK-ASSOCIATED PROTEIN 1"/>
    <property type="match status" value="1"/>
</dbReference>
<dbReference type="PRINTS" id="PR01005">
    <property type="entry name" value="FLGHOOKAP1"/>
</dbReference>
<keyword evidence="6 7" id="KW-0975">Bacterial flagellum</keyword>
<accession>A0A517YKW3</accession>
<evidence type="ECO:0000313" key="11">
    <source>
        <dbReference type="EMBL" id="QDU30848.1"/>
    </source>
</evidence>
<keyword evidence="11" id="KW-0966">Cell projection</keyword>
<dbReference type="Pfam" id="PF06429">
    <property type="entry name" value="Flg_bbr_C"/>
    <property type="match status" value="1"/>
</dbReference>
<evidence type="ECO:0000259" key="8">
    <source>
        <dbReference type="Pfam" id="PF00460"/>
    </source>
</evidence>
<keyword evidence="11" id="KW-0969">Cilium</keyword>
<evidence type="ECO:0000256" key="6">
    <source>
        <dbReference type="ARBA" id="ARBA00023143"/>
    </source>
</evidence>
<evidence type="ECO:0000256" key="2">
    <source>
        <dbReference type="ARBA" id="ARBA00004613"/>
    </source>
</evidence>
<gene>
    <name evidence="7 11" type="primary">flgK</name>
    <name evidence="11" type="ORF">ETAA8_59970</name>
</gene>
<dbReference type="GO" id="GO:0044780">
    <property type="term" value="P:bacterial-type flagellum assembly"/>
    <property type="evidence" value="ECO:0007669"/>
    <property type="project" value="InterPro"/>
</dbReference>
<dbReference type="GO" id="GO:0005576">
    <property type="term" value="C:extracellular region"/>
    <property type="evidence" value="ECO:0007669"/>
    <property type="project" value="UniProtKB-SubCell"/>
</dbReference>
<dbReference type="NCBIfam" id="TIGR02492">
    <property type="entry name" value="flgK_ends"/>
    <property type="match status" value="1"/>
</dbReference>
<proteinExistence type="inferred from homology"/>
<name>A0A517YKW3_9BACT</name>
<keyword evidence="12" id="KW-1185">Reference proteome</keyword>
<evidence type="ECO:0000256" key="7">
    <source>
        <dbReference type="RuleBase" id="RU362065"/>
    </source>
</evidence>
<dbReference type="InterPro" id="IPR010930">
    <property type="entry name" value="Flg_bb/hook_C_dom"/>
</dbReference>
<organism evidence="11 12">
    <name type="scientific">Anatilimnocola aggregata</name>
    <dbReference type="NCBI Taxonomy" id="2528021"/>
    <lineage>
        <taxon>Bacteria</taxon>
        <taxon>Pseudomonadati</taxon>
        <taxon>Planctomycetota</taxon>
        <taxon>Planctomycetia</taxon>
        <taxon>Pirellulales</taxon>
        <taxon>Pirellulaceae</taxon>
        <taxon>Anatilimnocola</taxon>
    </lineage>
</organism>
<keyword evidence="11" id="KW-0282">Flagellum</keyword>
<dbReference type="Proteomes" id="UP000315017">
    <property type="component" value="Chromosome"/>
</dbReference>
<comment type="subcellular location">
    <subcellularLocation>
        <location evidence="1 7">Bacterial flagellum</location>
    </subcellularLocation>
    <subcellularLocation>
        <location evidence="2 7">Secreted</location>
    </subcellularLocation>
</comment>
<protein>
    <recommendedName>
        <fullName evidence="4 7">Flagellar hook-associated protein 1</fullName>
        <shortName evidence="7">HAP1</shortName>
    </recommendedName>
</protein>
<feature type="domain" description="Flagellar basal body rod protein N-terminal" evidence="8">
    <location>
        <begin position="7"/>
        <end position="36"/>
    </location>
</feature>
<dbReference type="InterPro" id="IPR002371">
    <property type="entry name" value="FlgK"/>
</dbReference>
<dbReference type="Pfam" id="PF00460">
    <property type="entry name" value="Flg_bb_rod"/>
    <property type="match status" value="1"/>
</dbReference>
<evidence type="ECO:0000259" key="10">
    <source>
        <dbReference type="Pfam" id="PF22638"/>
    </source>
</evidence>
<feature type="domain" description="Flagellar basal-body/hook protein C-terminal" evidence="9">
    <location>
        <begin position="527"/>
        <end position="565"/>
    </location>
</feature>
<evidence type="ECO:0000313" key="12">
    <source>
        <dbReference type="Proteomes" id="UP000315017"/>
    </source>
</evidence>
<feature type="domain" description="Flagellar hook-associated protein FlgK helical" evidence="10">
    <location>
        <begin position="96"/>
        <end position="319"/>
    </location>
</feature>
<evidence type="ECO:0000259" key="9">
    <source>
        <dbReference type="Pfam" id="PF06429"/>
    </source>
</evidence>
<dbReference type="Pfam" id="PF22638">
    <property type="entry name" value="FlgK_D1"/>
    <property type="match status" value="1"/>
</dbReference>
<keyword evidence="5 7" id="KW-0964">Secreted</keyword>
<dbReference type="SUPFAM" id="SSF64518">
    <property type="entry name" value="Phase 1 flagellin"/>
    <property type="match status" value="1"/>
</dbReference>
<dbReference type="GO" id="GO:0009424">
    <property type="term" value="C:bacterial-type flagellum hook"/>
    <property type="evidence" value="ECO:0007669"/>
    <property type="project" value="UniProtKB-UniRule"/>
</dbReference>
<evidence type="ECO:0000256" key="4">
    <source>
        <dbReference type="ARBA" id="ARBA00016244"/>
    </source>
</evidence>
<dbReference type="EMBL" id="CP036274">
    <property type="protein sequence ID" value="QDU30848.1"/>
    <property type="molecule type" value="Genomic_DNA"/>
</dbReference>
<dbReference type="GO" id="GO:0005198">
    <property type="term" value="F:structural molecule activity"/>
    <property type="evidence" value="ECO:0007669"/>
    <property type="project" value="UniProtKB-UniRule"/>
</dbReference>
<dbReference type="AlphaFoldDB" id="A0A517YKW3"/>
<sequence>MSLFSTIQIAKNSLVAAQMGLQVTSNNVANANTPGYIRQNLVLTPAPTQRYGGLLLGLGVSVQAVVQQTDRFLEERVRNAASDLANSQAQEDTYVQLESLIGELSDTDLSTGLSEFFNSIHDILNQPDSASVRNLAVLQGKTLTDDIRRLDTRVREVRDNVNDQIGAAADEINRLLKEVSTLNVQISIAEGGGAVASDAVGLRDKRSQVLTQLSSIIDIQAVEQTSGDVTVFSGGDYLVFQGTFRPVTTVTKSDRDLNSYEIRLAETDSPINTSSGSLAGLISSRDNILGGFLDQLDTFTQNLMFEFNKLHSSGQGLTGLSEATSEFAVNNTAAALDQAGLTFNPVNGSFEVLVRNQQTGLTTTTQVRVDLNGLDGDTTLDELAAAINNIDGISAIVTPNRKLEIKGDSQLVTFSFANDTSGALAALGVNTFFTGSGASSIGINKTVQTDPSKFAASGGGIGEDTAIAVKLANLLNAPLASLGGSNLAVQYDRFVGEVTQGASVTKSVAEGFRVFHGTLEGQLLAVQGVNIDEEAIKMIAYQRAFQASARVVSTISELLETLVNL</sequence>
<dbReference type="KEGG" id="aagg:ETAA8_59970"/>
<dbReference type="InterPro" id="IPR053927">
    <property type="entry name" value="FlgK_helical"/>
</dbReference>
<evidence type="ECO:0000256" key="3">
    <source>
        <dbReference type="ARBA" id="ARBA00009677"/>
    </source>
</evidence>
<evidence type="ECO:0000256" key="1">
    <source>
        <dbReference type="ARBA" id="ARBA00004365"/>
    </source>
</evidence>
<reference evidence="11 12" key="1">
    <citation type="submission" date="2019-02" db="EMBL/GenBank/DDBJ databases">
        <title>Deep-cultivation of Planctomycetes and their phenomic and genomic characterization uncovers novel biology.</title>
        <authorList>
            <person name="Wiegand S."/>
            <person name="Jogler M."/>
            <person name="Boedeker C."/>
            <person name="Pinto D."/>
            <person name="Vollmers J."/>
            <person name="Rivas-Marin E."/>
            <person name="Kohn T."/>
            <person name="Peeters S.H."/>
            <person name="Heuer A."/>
            <person name="Rast P."/>
            <person name="Oberbeckmann S."/>
            <person name="Bunk B."/>
            <person name="Jeske O."/>
            <person name="Meyerdierks A."/>
            <person name="Storesund J.E."/>
            <person name="Kallscheuer N."/>
            <person name="Luecker S."/>
            <person name="Lage O.M."/>
            <person name="Pohl T."/>
            <person name="Merkel B.J."/>
            <person name="Hornburger P."/>
            <person name="Mueller R.-W."/>
            <person name="Bruemmer F."/>
            <person name="Labrenz M."/>
            <person name="Spormann A.M."/>
            <person name="Op den Camp H."/>
            <person name="Overmann J."/>
            <person name="Amann R."/>
            <person name="Jetten M.S.M."/>
            <person name="Mascher T."/>
            <person name="Medema M.H."/>
            <person name="Devos D.P."/>
            <person name="Kaster A.-K."/>
            <person name="Ovreas L."/>
            <person name="Rohde M."/>
            <person name="Galperin M.Y."/>
            <person name="Jogler C."/>
        </authorList>
    </citation>
    <scope>NUCLEOTIDE SEQUENCE [LARGE SCALE GENOMIC DNA]</scope>
    <source>
        <strain evidence="11 12">ETA_A8</strain>
    </source>
</reference>
<dbReference type="OrthoDB" id="9802553at2"/>
<dbReference type="RefSeq" id="WP_145096986.1">
    <property type="nucleotide sequence ID" value="NZ_CP036274.1"/>
</dbReference>
<dbReference type="PANTHER" id="PTHR30033:SF2">
    <property type="entry name" value="FLAGELLAR HOOK PROTEIN"/>
    <property type="match status" value="1"/>
</dbReference>
<evidence type="ECO:0000256" key="5">
    <source>
        <dbReference type="ARBA" id="ARBA00022525"/>
    </source>
</evidence>
<dbReference type="InterPro" id="IPR001444">
    <property type="entry name" value="Flag_bb_rod_N"/>
</dbReference>
<comment type="similarity">
    <text evidence="3 7">Belongs to the flagella basal body rod proteins family.</text>
</comment>